<dbReference type="Proteomes" id="UP001501710">
    <property type="component" value="Unassembled WGS sequence"/>
</dbReference>
<dbReference type="RefSeq" id="WP_344893556.1">
    <property type="nucleotide sequence ID" value="NZ_BAABAS010000005.1"/>
</dbReference>
<evidence type="ECO:0000313" key="4">
    <source>
        <dbReference type="Proteomes" id="UP001501710"/>
    </source>
</evidence>
<evidence type="ECO:0000259" key="2">
    <source>
        <dbReference type="PROSITE" id="PS51502"/>
    </source>
</evidence>
<dbReference type="PANTHER" id="PTHR33178">
    <property type="match status" value="1"/>
</dbReference>
<dbReference type="PROSITE" id="PS51502">
    <property type="entry name" value="S_R_A_B_BARREL"/>
    <property type="match status" value="1"/>
</dbReference>
<name>A0ABP8BX17_9ACTN</name>
<protein>
    <recommendedName>
        <fullName evidence="2">Stress-response A/B barrel domain-containing protein</fullName>
    </recommendedName>
</protein>
<dbReference type="SUPFAM" id="SSF54909">
    <property type="entry name" value="Dimeric alpha+beta barrel"/>
    <property type="match status" value="1"/>
</dbReference>
<dbReference type="EMBL" id="BAABAS010000005">
    <property type="protein sequence ID" value="GAA4229086.1"/>
    <property type="molecule type" value="Genomic_DNA"/>
</dbReference>
<dbReference type="PANTHER" id="PTHR33178:SF10">
    <property type="entry name" value="STRESS-RESPONSE A_B BARREL DOMAIN-CONTAINING PROTEIN"/>
    <property type="match status" value="1"/>
</dbReference>
<sequence>MSGFRHVVLIKWAEGTTTGQQDELAARLGELPAVIPEIRGYSLGADVGLSPAAHDFAIIADFADQDAYLVYRDHPSHREVVDRYLTPITAERTVVQYEP</sequence>
<proteinExistence type="predicted"/>
<dbReference type="InterPro" id="IPR013097">
    <property type="entry name" value="Dabb"/>
</dbReference>
<keyword evidence="4" id="KW-1185">Reference proteome</keyword>
<evidence type="ECO:0000256" key="1">
    <source>
        <dbReference type="ARBA" id="ARBA00011738"/>
    </source>
</evidence>
<dbReference type="Pfam" id="PF07876">
    <property type="entry name" value="Dabb"/>
    <property type="match status" value="1"/>
</dbReference>
<reference evidence="4" key="1">
    <citation type="journal article" date="2019" name="Int. J. Syst. Evol. Microbiol.">
        <title>The Global Catalogue of Microorganisms (GCM) 10K type strain sequencing project: providing services to taxonomists for standard genome sequencing and annotation.</title>
        <authorList>
            <consortium name="The Broad Institute Genomics Platform"/>
            <consortium name="The Broad Institute Genome Sequencing Center for Infectious Disease"/>
            <person name="Wu L."/>
            <person name="Ma J."/>
        </authorList>
    </citation>
    <scope>NUCLEOTIDE SEQUENCE [LARGE SCALE GENOMIC DNA]</scope>
    <source>
        <strain evidence="4">JCM 17440</strain>
    </source>
</reference>
<comment type="subunit">
    <text evidence="1">Homodimer.</text>
</comment>
<comment type="caution">
    <text evidence="3">The sequence shown here is derived from an EMBL/GenBank/DDBJ whole genome shotgun (WGS) entry which is preliminary data.</text>
</comment>
<gene>
    <name evidence="3" type="ORF">GCM10022254_20750</name>
</gene>
<evidence type="ECO:0000313" key="3">
    <source>
        <dbReference type="EMBL" id="GAA4229086.1"/>
    </source>
</evidence>
<dbReference type="Gene3D" id="3.30.70.100">
    <property type="match status" value="1"/>
</dbReference>
<accession>A0ABP8BX17</accession>
<organism evidence="3 4">
    <name type="scientific">Actinomadura meridiana</name>
    <dbReference type="NCBI Taxonomy" id="559626"/>
    <lineage>
        <taxon>Bacteria</taxon>
        <taxon>Bacillati</taxon>
        <taxon>Actinomycetota</taxon>
        <taxon>Actinomycetes</taxon>
        <taxon>Streptosporangiales</taxon>
        <taxon>Thermomonosporaceae</taxon>
        <taxon>Actinomadura</taxon>
    </lineage>
</organism>
<dbReference type="InterPro" id="IPR044662">
    <property type="entry name" value="HS1/DABB1-like"/>
</dbReference>
<dbReference type="SMART" id="SM00886">
    <property type="entry name" value="Dabb"/>
    <property type="match status" value="1"/>
</dbReference>
<dbReference type="InterPro" id="IPR011008">
    <property type="entry name" value="Dimeric_a/b-barrel"/>
</dbReference>
<feature type="domain" description="Stress-response A/B barrel" evidence="2">
    <location>
        <begin position="4"/>
        <end position="97"/>
    </location>
</feature>